<organism evidence="1 2">
    <name type="scientific">Senna tora</name>
    <dbReference type="NCBI Taxonomy" id="362788"/>
    <lineage>
        <taxon>Eukaryota</taxon>
        <taxon>Viridiplantae</taxon>
        <taxon>Streptophyta</taxon>
        <taxon>Embryophyta</taxon>
        <taxon>Tracheophyta</taxon>
        <taxon>Spermatophyta</taxon>
        <taxon>Magnoliopsida</taxon>
        <taxon>eudicotyledons</taxon>
        <taxon>Gunneridae</taxon>
        <taxon>Pentapetalae</taxon>
        <taxon>rosids</taxon>
        <taxon>fabids</taxon>
        <taxon>Fabales</taxon>
        <taxon>Fabaceae</taxon>
        <taxon>Caesalpinioideae</taxon>
        <taxon>Cassia clade</taxon>
        <taxon>Senna</taxon>
    </lineage>
</organism>
<dbReference type="EMBL" id="JAAIUW010000011">
    <property type="protein sequence ID" value="KAF7809318.1"/>
    <property type="molecule type" value="Genomic_DNA"/>
</dbReference>
<dbReference type="AlphaFoldDB" id="A0A834SRW8"/>
<evidence type="ECO:0000313" key="1">
    <source>
        <dbReference type="EMBL" id="KAF7809318.1"/>
    </source>
</evidence>
<keyword evidence="2" id="KW-1185">Reference proteome</keyword>
<dbReference type="Proteomes" id="UP000634136">
    <property type="component" value="Unassembled WGS sequence"/>
</dbReference>
<comment type="caution">
    <text evidence="1">The sequence shown here is derived from an EMBL/GenBank/DDBJ whole genome shotgun (WGS) entry which is preliminary data.</text>
</comment>
<evidence type="ECO:0000313" key="2">
    <source>
        <dbReference type="Proteomes" id="UP000634136"/>
    </source>
</evidence>
<sequence>MEEARVSHAPPILTYSLPVLSCIRFLCDEDDEREGR</sequence>
<reference evidence="1" key="1">
    <citation type="submission" date="2020-09" db="EMBL/GenBank/DDBJ databases">
        <title>Genome-Enabled Discovery of Anthraquinone Biosynthesis in Senna tora.</title>
        <authorList>
            <person name="Kang S.-H."/>
            <person name="Pandey R.P."/>
            <person name="Lee C.-M."/>
            <person name="Sim J.-S."/>
            <person name="Jeong J.-T."/>
            <person name="Choi B.-S."/>
            <person name="Jung M."/>
            <person name="Ginzburg D."/>
            <person name="Zhao K."/>
            <person name="Won S.Y."/>
            <person name="Oh T.-J."/>
            <person name="Yu Y."/>
            <person name="Kim N.-H."/>
            <person name="Lee O.R."/>
            <person name="Lee T.-H."/>
            <person name="Bashyal P."/>
            <person name="Kim T.-S."/>
            <person name="Lee W.-H."/>
            <person name="Kawkins C."/>
            <person name="Kim C.-K."/>
            <person name="Kim J.S."/>
            <person name="Ahn B.O."/>
            <person name="Rhee S.Y."/>
            <person name="Sohng J.K."/>
        </authorList>
    </citation>
    <scope>NUCLEOTIDE SEQUENCE</scope>
    <source>
        <tissue evidence="1">Leaf</tissue>
    </source>
</reference>
<name>A0A834SRW8_9FABA</name>
<accession>A0A834SRW8</accession>
<proteinExistence type="predicted"/>
<protein>
    <submittedName>
        <fullName evidence="1">Uncharacterized protein</fullName>
    </submittedName>
</protein>
<gene>
    <name evidence="1" type="ORF">G2W53_036061</name>
</gene>